<dbReference type="PROSITE" id="PS50045">
    <property type="entry name" value="SIGMA54_INTERACT_4"/>
    <property type="match status" value="1"/>
</dbReference>
<dbReference type="PROSITE" id="PS01124">
    <property type="entry name" value="HTH_ARAC_FAMILY_2"/>
    <property type="match status" value="1"/>
</dbReference>
<accession>A0A0B6SDH6</accession>
<dbReference type="PANTHER" id="PTHR43280">
    <property type="entry name" value="ARAC-FAMILY TRANSCRIPTIONAL REGULATOR"/>
    <property type="match status" value="1"/>
</dbReference>
<dbReference type="RefSeq" id="WP_158336114.1">
    <property type="nucleotide sequence ID" value="NZ_CP002581.1"/>
</dbReference>
<dbReference type="GO" id="GO:0043565">
    <property type="term" value="F:sequence-specific DNA binding"/>
    <property type="evidence" value="ECO:0007669"/>
    <property type="project" value="InterPro"/>
</dbReference>
<protein>
    <submittedName>
        <fullName evidence="6">Transcriptional regulator AraC family</fullName>
    </submittedName>
</protein>
<dbReference type="InterPro" id="IPR002078">
    <property type="entry name" value="Sigma_54_int"/>
</dbReference>
<reference evidence="6 7" key="2">
    <citation type="journal article" date="2016" name="Appl. Microbiol. Biotechnol.">
        <title>Mutations improving production and secretion of extracellular lipase by Burkholderia glumae PG1.</title>
        <authorList>
            <person name="Knapp A."/>
            <person name="Voget S."/>
            <person name="Gao R."/>
            <person name="Zaburannyi N."/>
            <person name="Krysciak D."/>
            <person name="Breuer M."/>
            <person name="Hauer B."/>
            <person name="Streit W.R."/>
            <person name="Muller R."/>
            <person name="Daniel R."/>
            <person name="Jaeger K.E."/>
        </authorList>
    </citation>
    <scope>NUCLEOTIDE SEQUENCE [LARGE SCALE GENOMIC DNA]</scope>
    <source>
        <strain evidence="6 7">PG1</strain>
    </source>
</reference>
<reference evidence="7" key="1">
    <citation type="submission" date="2011-03" db="EMBL/GenBank/DDBJ databases">
        <authorList>
            <person name="Voget S."/>
            <person name="Streit W.R."/>
            <person name="Jaeger K.E."/>
            <person name="Daniel R."/>
        </authorList>
    </citation>
    <scope>NUCLEOTIDE SEQUENCE [LARGE SCALE GENOMIC DNA]</scope>
    <source>
        <strain evidence="7">PG1</strain>
    </source>
</reference>
<evidence type="ECO:0000256" key="1">
    <source>
        <dbReference type="ARBA" id="ARBA00023015"/>
    </source>
</evidence>
<dbReference type="Gene3D" id="1.10.8.60">
    <property type="match status" value="1"/>
</dbReference>
<keyword evidence="7" id="KW-1185">Reference proteome</keyword>
<dbReference type="InterPro" id="IPR018062">
    <property type="entry name" value="HTH_AraC-typ_CS"/>
</dbReference>
<dbReference type="PROSITE" id="PS00041">
    <property type="entry name" value="HTH_ARAC_FAMILY_1"/>
    <property type="match status" value="1"/>
</dbReference>
<dbReference type="GO" id="GO:0005524">
    <property type="term" value="F:ATP binding"/>
    <property type="evidence" value="ECO:0007669"/>
    <property type="project" value="InterPro"/>
</dbReference>
<dbReference type="KEGG" id="bgp:BGL_2c22150"/>
<keyword evidence="1" id="KW-0805">Transcription regulation</keyword>
<dbReference type="SMART" id="SM00342">
    <property type="entry name" value="HTH_ARAC"/>
    <property type="match status" value="1"/>
</dbReference>
<dbReference type="SUPFAM" id="SSF52540">
    <property type="entry name" value="P-loop containing nucleoside triphosphate hydrolases"/>
    <property type="match status" value="1"/>
</dbReference>
<dbReference type="PANTHER" id="PTHR43280:SF28">
    <property type="entry name" value="HTH-TYPE TRANSCRIPTIONAL ACTIVATOR RHAS"/>
    <property type="match status" value="1"/>
</dbReference>
<dbReference type="AlphaFoldDB" id="A0A0B6SDH6"/>
<evidence type="ECO:0000313" key="7">
    <source>
        <dbReference type="Proteomes" id="UP000031838"/>
    </source>
</evidence>
<evidence type="ECO:0000256" key="3">
    <source>
        <dbReference type="ARBA" id="ARBA00023163"/>
    </source>
</evidence>
<dbReference type="Gene3D" id="3.40.50.300">
    <property type="entry name" value="P-loop containing nucleotide triphosphate hydrolases"/>
    <property type="match status" value="1"/>
</dbReference>
<dbReference type="InterPro" id="IPR027417">
    <property type="entry name" value="P-loop_NTPase"/>
</dbReference>
<sequence length="561" mass="60291">MLPLPTMDELEALWQESVARGGDNSAFLSTLLGNVKGWLPVSEIMLNLEQGGAGSSWAPPGPTVAQPPLCWSATGMACGAGTLAERAAETLVLRFAGRRLGTLQLFWLPGAGTDANTSALVAELVRRLRWVVLRHTFQAANLGPMARSTLWVGAGRAIQRFTEHLEVAVRSHFPVYLAGEFGTDPSSVAGALHVFRCGVDAPFVEIRGAHPEGSPAEWFARAKGGTLYINGIQDMDPALLCELPGYLPSRLGQWASSPAKGEACHLVSSGLARAEQLMGSLALPRALMAELSLVELHVPPLRARIDDLRALFSHVCQCVGHDIELHCDDDAWQSLERRAWPENQLELTRLAAQLALSVQDRSVRLSDLAPAAAPVAAIDRARGLAAPAPLLLAPAAPDAAPLAGDAPVVASPAAGSGERHASADARALPRTPSSWAHYVLQTEHGAGGEAEAMLPRALVRALRHLAAHYCDPLTQPDLASAACTSASHLTALFRRHLGVNFKTLLQHMRVQRARDLLCESRMVRVSDVAIRLGFADLSHFERCFKRITGCSPREYRMRFAP</sequence>
<dbReference type="HOGENOM" id="CLU_042380_0_0_4"/>
<dbReference type="PRINTS" id="PR00032">
    <property type="entry name" value="HTHARAC"/>
</dbReference>
<keyword evidence="3" id="KW-0804">Transcription</keyword>
<dbReference type="EMBL" id="CP002581">
    <property type="protein sequence ID" value="AJK50276.1"/>
    <property type="molecule type" value="Genomic_DNA"/>
</dbReference>
<evidence type="ECO:0000313" key="6">
    <source>
        <dbReference type="EMBL" id="AJK50276.1"/>
    </source>
</evidence>
<dbReference type="SUPFAM" id="SSF46689">
    <property type="entry name" value="Homeodomain-like"/>
    <property type="match status" value="2"/>
</dbReference>
<feature type="domain" description="HTH araC/xylS-type" evidence="4">
    <location>
        <begin position="459"/>
        <end position="558"/>
    </location>
</feature>
<dbReference type="Pfam" id="PF12833">
    <property type="entry name" value="HTH_18"/>
    <property type="match status" value="1"/>
</dbReference>
<organism evidence="6 7">
    <name type="scientific">Burkholderia plantarii</name>
    <dbReference type="NCBI Taxonomy" id="41899"/>
    <lineage>
        <taxon>Bacteria</taxon>
        <taxon>Pseudomonadati</taxon>
        <taxon>Pseudomonadota</taxon>
        <taxon>Betaproteobacteria</taxon>
        <taxon>Burkholderiales</taxon>
        <taxon>Burkholderiaceae</taxon>
        <taxon>Burkholderia</taxon>
    </lineage>
</organism>
<gene>
    <name evidence="6" type="ORF">BGL_2c22150</name>
</gene>
<feature type="domain" description="Sigma-54 factor interaction" evidence="5">
    <location>
        <begin position="151"/>
        <end position="356"/>
    </location>
</feature>
<name>A0A0B6SDH6_BURPL</name>
<dbReference type="InterPro" id="IPR018060">
    <property type="entry name" value="HTH_AraC"/>
</dbReference>
<evidence type="ECO:0000259" key="4">
    <source>
        <dbReference type="PROSITE" id="PS01124"/>
    </source>
</evidence>
<dbReference type="InterPro" id="IPR020449">
    <property type="entry name" value="Tscrpt_reg_AraC-type_HTH"/>
</dbReference>
<dbReference type="Proteomes" id="UP000031838">
    <property type="component" value="Chromosome 2"/>
</dbReference>
<keyword evidence="2" id="KW-0238">DNA-binding</keyword>
<evidence type="ECO:0000259" key="5">
    <source>
        <dbReference type="PROSITE" id="PS50045"/>
    </source>
</evidence>
<dbReference type="Gene3D" id="1.10.10.60">
    <property type="entry name" value="Homeodomain-like"/>
    <property type="match status" value="1"/>
</dbReference>
<dbReference type="InterPro" id="IPR009057">
    <property type="entry name" value="Homeodomain-like_sf"/>
</dbReference>
<dbReference type="GO" id="GO:0003700">
    <property type="term" value="F:DNA-binding transcription factor activity"/>
    <property type="evidence" value="ECO:0007669"/>
    <property type="project" value="InterPro"/>
</dbReference>
<evidence type="ECO:0000256" key="2">
    <source>
        <dbReference type="ARBA" id="ARBA00023125"/>
    </source>
</evidence>
<proteinExistence type="predicted"/>